<evidence type="ECO:0008006" key="4">
    <source>
        <dbReference type="Google" id="ProtNLM"/>
    </source>
</evidence>
<evidence type="ECO:0000313" key="3">
    <source>
        <dbReference type="Proteomes" id="UP001179121"/>
    </source>
</evidence>
<gene>
    <name evidence="2" type="ORF">DNFV4_01872</name>
</gene>
<protein>
    <recommendedName>
        <fullName evidence="4">J domain-containing protein</fullName>
    </recommendedName>
</protein>
<keyword evidence="3" id="KW-1185">Reference proteome</keyword>
<reference evidence="2" key="1">
    <citation type="submission" date="2022-10" db="EMBL/GenBank/DDBJ databases">
        <authorList>
            <person name="Koch H."/>
        </authorList>
    </citation>
    <scope>NUCLEOTIDE SEQUENCE</scope>
    <source>
        <strain evidence="2">DNF</strain>
    </source>
</reference>
<dbReference type="EMBL" id="OX365700">
    <property type="protein sequence ID" value="CAI4031449.1"/>
    <property type="molecule type" value="Genomic_DNA"/>
</dbReference>
<proteinExistence type="predicted"/>
<evidence type="ECO:0000256" key="1">
    <source>
        <dbReference type="SAM" id="MobiDB-lite"/>
    </source>
</evidence>
<evidence type="ECO:0000313" key="2">
    <source>
        <dbReference type="EMBL" id="CAI4031449.1"/>
    </source>
</evidence>
<organism evidence="2 3">
    <name type="scientific">Nitrospira tepida</name>
    <dbReference type="NCBI Taxonomy" id="2973512"/>
    <lineage>
        <taxon>Bacteria</taxon>
        <taxon>Pseudomonadati</taxon>
        <taxon>Nitrospirota</taxon>
        <taxon>Nitrospiria</taxon>
        <taxon>Nitrospirales</taxon>
        <taxon>Nitrospiraceae</taxon>
        <taxon>Nitrospira</taxon>
    </lineage>
</organism>
<sequence length="388" mass="44327">MADNQTSLFDADTADRGMTGELVLRAQPNRPLTKAQRTFNRLVGKIETLRKKLAGDTRRLDAALAYDAQHLHPRRVRLTALRKDLLRALGPFLDDPRLPRKRERKALEGLIADHLDALVQAEGSLADSDLRALFERVHRISFDRAEREGFEAVRSMMEEAFGEFGLDVDLSDIEPNASEETLAAKAAEMADRLQRQFEEEAGARSDRPQSKRQSAKELRLKQAEEMRKKSLTTIYRQLAKALHPDLEPDPERRERKVALMQELTTAYHDNDLHSLLRLELAWLQREEGDIERLTDEKLAVYNQVLKEQADELQWELDELPYHPRYQPIMVETGPLGIPMQTDGPTEAWRLDRMIVSLEAGLARLRTDEALAEVRGAIQAFRAVSQGRS</sequence>
<feature type="region of interest" description="Disordered" evidence="1">
    <location>
        <begin position="198"/>
        <end position="219"/>
    </location>
</feature>
<name>A0AA86MYL8_9BACT</name>
<dbReference type="AlphaFoldDB" id="A0AA86MYL8"/>
<accession>A0AA86MYL8</accession>
<dbReference type="Proteomes" id="UP001179121">
    <property type="component" value="Chromosome"/>
</dbReference>
<dbReference type="KEGG" id="nti:DNFV4_01872"/>